<reference evidence="1" key="1">
    <citation type="submission" date="2024-02" db="EMBL/GenBank/DDBJ databases">
        <authorList>
            <consortium name="ELIXIR-Norway"/>
            <consortium name="Elixir Norway"/>
        </authorList>
    </citation>
    <scope>NUCLEOTIDE SEQUENCE</scope>
</reference>
<dbReference type="Proteomes" id="UP001497512">
    <property type="component" value="Chromosome 11"/>
</dbReference>
<accession>A0ABP0THP5</accession>
<dbReference type="PANTHER" id="PTHR34213:SF2">
    <property type="entry name" value="NUCLEAR TRANSPORT FACTOR 2 (NTF2) FAMILY PROTEIN"/>
    <property type="match status" value="1"/>
</dbReference>
<dbReference type="InterPro" id="IPR032710">
    <property type="entry name" value="NTF2-like_dom_sf"/>
</dbReference>
<dbReference type="EMBL" id="OZ019903">
    <property type="protein sequence ID" value="CAK9196917.1"/>
    <property type="molecule type" value="Genomic_DNA"/>
</dbReference>
<protein>
    <recommendedName>
        <fullName evidence="3">SnoaL-like domain-containing protein</fullName>
    </recommendedName>
</protein>
<evidence type="ECO:0000313" key="1">
    <source>
        <dbReference type="EMBL" id="CAK9196917.1"/>
    </source>
</evidence>
<dbReference type="PANTHER" id="PTHR34213">
    <property type="entry name" value="NUCLEAR TRANSPORT FACTOR 2 (NTF2) FAMILY PROTEIN"/>
    <property type="match status" value="1"/>
</dbReference>
<name>A0ABP0THP5_9BRYO</name>
<evidence type="ECO:0008006" key="3">
    <source>
        <dbReference type="Google" id="ProtNLM"/>
    </source>
</evidence>
<dbReference type="Gene3D" id="3.10.450.50">
    <property type="match status" value="1"/>
</dbReference>
<evidence type="ECO:0000313" key="2">
    <source>
        <dbReference type="Proteomes" id="UP001497512"/>
    </source>
</evidence>
<gene>
    <name evidence="1" type="ORF">CSSPTR1EN2_LOCUS3714</name>
</gene>
<dbReference type="SUPFAM" id="SSF54427">
    <property type="entry name" value="NTF2-like"/>
    <property type="match status" value="1"/>
</dbReference>
<keyword evidence="2" id="KW-1185">Reference proteome</keyword>
<sequence>MADDGASAKGMDSVDRSNELGRLASHIIPHILNLYNCKSTALDYEIYAPNAEFEDPLMQAHGVAQIKSAFYAIPKVFSEGKMVEFTVEEEETTSGSGEIRIHNLQHYKVLGKEIDMKSLIKLQVEDGKIVRHEDLWDENPLWNRKTVSLPLVGWTAETWRRMNMLVTHVLMGFGKDQRPVH</sequence>
<organism evidence="1 2">
    <name type="scientific">Sphagnum troendelagicum</name>
    <dbReference type="NCBI Taxonomy" id="128251"/>
    <lineage>
        <taxon>Eukaryota</taxon>
        <taxon>Viridiplantae</taxon>
        <taxon>Streptophyta</taxon>
        <taxon>Embryophyta</taxon>
        <taxon>Bryophyta</taxon>
        <taxon>Sphagnophytina</taxon>
        <taxon>Sphagnopsida</taxon>
        <taxon>Sphagnales</taxon>
        <taxon>Sphagnaceae</taxon>
        <taxon>Sphagnum</taxon>
    </lineage>
</organism>
<proteinExistence type="predicted"/>